<dbReference type="AlphaFoldDB" id="A0A5C3KUI8"/>
<keyword evidence="3" id="KW-0418">Kinase</keyword>
<dbReference type="InterPro" id="IPR011009">
    <property type="entry name" value="Kinase-like_dom_sf"/>
</dbReference>
<keyword evidence="6" id="KW-1185">Reference proteome</keyword>
<dbReference type="OrthoDB" id="301415at2759"/>
<dbReference type="SUPFAM" id="SSF56112">
    <property type="entry name" value="Protein kinase-like (PK-like)"/>
    <property type="match status" value="1"/>
</dbReference>
<evidence type="ECO:0000313" key="5">
    <source>
        <dbReference type="EMBL" id="TFK19538.1"/>
    </source>
</evidence>
<proteinExistence type="predicted"/>
<accession>A0A5C3KUI8</accession>
<dbReference type="Pfam" id="PF02816">
    <property type="entry name" value="Alpha_kinase"/>
    <property type="match status" value="1"/>
</dbReference>
<dbReference type="GO" id="GO:0004674">
    <property type="term" value="F:protein serine/threonine kinase activity"/>
    <property type="evidence" value="ECO:0007669"/>
    <property type="project" value="UniProtKB-KW"/>
</dbReference>
<protein>
    <recommendedName>
        <fullName evidence="4">Alpha-type protein kinase domain-containing protein</fullName>
    </recommendedName>
</protein>
<gene>
    <name evidence="5" type="ORF">FA15DRAFT_724234</name>
</gene>
<organism evidence="5 6">
    <name type="scientific">Coprinopsis marcescibilis</name>
    <name type="common">Agaric fungus</name>
    <name type="synonym">Psathyrella marcescibilis</name>
    <dbReference type="NCBI Taxonomy" id="230819"/>
    <lineage>
        <taxon>Eukaryota</taxon>
        <taxon>Fungi</taxon>
        <taxon>Dikarya</taxon>
        <taxon>Basidiomycota</taxon>
        <taxon>Agaricomycotina</taxon>
        <taxon>Agaricomycetes</taxon>
        <taxon>Agaricomycetidae</taxon>
        <taxon>Agaricales</taxon>
        <taxon>Agaricineae</taxon>
        <taxon>Psathyrellaceae</taxon>
        <taxon>Coprinopsis</taxon>
    </lineage>
</organism>
<evidence type="ECO:0000256" key="3">
    <source>
        <dbReference type="ARBA" id="ARBA00022777"/>
    </source>
</evidence>
<dbReference type="GO" id="GO:0005524">
    <property type="term" value="F:ATP binding"/>
    <property type="evidence" value="ECO:0007669"/>
    <property type="project" value="InterPro"/>
</dbReference>
<dbReference type="EMBL" id="ML210336">
    <property type="protein sequence ID" value="TFK19538.1"/>
    <property type="molecule type" value="Genomic_DNA"/>
</dbReference>
<keyword evidence="1" id="KW-0723">Serine/threonine-protein kinase</keyword>
<dbReference type="Proteomes" id="UP000307440">
    <property type="component" value="Unassembled WGS sequence"/>
</dbReference>
<dbReference type="InterPro" id="IPR004166">
    <property type="entry name" value="a-kinase_dom"/>
</dbReference>
<reference evidence="5 6" key="1">
    <citation type="journal article" date="2019" name="Nat. Ecol. Evol.">
        <title>Megaphylogeny resolves global patterns of mushroom evolution.</title>
        <authorList>
            <person name="Varga T."/>
            <person name="Krizsan K."/>
            <person name="Foldi C."/>
            <person name="Dima B."/>
            <person name="Sanchez-Garcia M."/>
            <person name="Sanchez-Ramirez S."/>
            <person name="Szollosi G.J."/>
            <person name="Szarkandi J.G."/>
            <person name="Papp V."/>
            <person name="Albert L."/>
            <person name="Andreopoulos W."/>
            <person name="Angelini C."/>
            <person name="Antonin V."/>
            <person name="Barry K.W."/>
            <person name="Bougher N.L."/>
            <person name="Buchanan P."/>
            <person name="Buyck B."/>
            <person name="Bense V."/>
            <person name="Catcheside P."/>
            <person name="Chovatia M."/>
            <person name="Cooper J."/>
            <person name="Damon W."/>
            <person name="Desjardin D."/>
            <person name="Finy P."/>
            <person name="Geml J."/>
            <person name="Haridas S."/>
            <person name="Hughes K."/>
            <person name="Justo A."/>
            <person name="Karasinski D."/>
            <person name="Kautmanova I."/>
            <person name="Kiss B."/>
            <person name="Kocsube S."/>
            <person name="Kotiranta H."/>
            <person name="LaButti K.M."/>
            <person name="Lechner B.E."/>
            <person name="Liimatainen K."/>
            <person name="Lipzen A."/>
            <person name="Lukacs Z."/>
            <person name="Mihaltcheva S."/>
            <person name="Morgado L.N."/>
            <person name="Niskanen T."/>
            <person name="Noordeloos M.E."/>
            <person name="Ohm R.A."/>
            <person name="Ortiz-Santana B."/>
            <person name="Ovrebo C."/>
            <person name="Racz N."/>
            <person name="Riley R."/>
            <person name="Savchenko A."/>
            <person name="Shiryaev A."/>
            <person name="Soop K."/>
            <person name="Spirin V."/>
            <person name="Szebenyi C."/>
            <person name="Tomsovsky M."/>
            <person name="Tulloss R.E."/>
            <person name="Uehling J."/>
            <person name="Grigoriev I.V."/>
            <person name="Vagvolgyi C."/>
            <person name="Papp T."/>
            <person name="Martin F.M."/>
            <person name="Miettinen O."/>
            <person name="Hibbett D.S."/>
            <person name="Nagy L.G."/>
        </authorList>
    </citation>
    <scope>NUCLEOTIDE SEQUENCE [LARGE SCALE GENOMIC DNA]</scope>
    <source>
        <strain evidence="5 6">CBS 121175</strain>
    </source>
</reference>
<name>A0A5C3KUI8_COPMA</name>
<evidence type="ECO:0000313" key="6">
    <source>
        <dbReference type="Proteomes" id="UP000307440"/>
    </source>
</evidence>
<feature type="domain" description="Alpha-type protein kinase" evidence="4">
    <location>
        <begin position="309"/>
        <end position="380"/>
    </location>
</feature>
<keyword evidence="2" id="KW-0808">Transferase</keyword>
<sequence>MNTDLIVRDDFEVTFHQTNTNTYGFNDFDQKKMVRQVFDHLSVLKLLKDKHKSDRVLNLRFMFKPEYFVDRPAFGSQSGVQSMSLASRLISRKNRPKSWAVVSSALSPAAKATSSFNKPASAFQSAIPPSDTAKDPDQLPLYLACRSAFRFSCYMATYNDDGTIKWETNGMDNSSDLSDSVEVSALFEICSKNEGYIGSGFTKIGVHACYKGKEYVLTQPSDPNSSELDVKAVLQAEYGLLCQCDGVKACFDEEINHSTALVPDLYFNFSDSIFSNFIVGEADRPGFSAYHKYFIATLLFPCGPANKPITKFTRNDLMGKADDTLTLALHAFMHYSYVYSQLHFVFCDLQERIGIQAINGHTCLIDPQVHMNEYWDWGPSKIRNLMDEHEKVLLRRGLQRTYQTRGPNGSNNGDLDLPKDCTWITTHNAFLTWQDLTTAFMDGSYEVINESMIDTGCGASIDGRQLEGCQ</sequence>
<evidence type="ECO:0000259" key="4">
    <source>
        <dbReference type="Pfam" id="PF02816"/>
    </source>
</evidence>
<dbReference type="Gene3D" id="3.20.200.10">
    <property type="entry name" value="MHCK/EF2 kinase"/>
    <property type="match status" value="1"/>
</dbReference>
<evidence type="ECO:0000256" key="2">
    <source>
        <dbReference type="ARBA" id="ARBA00022679"/>
    </source>
</evidence>
<evidence type="ECO:0000256" key="1">
    <source>
        <dbReference type="ARBA" id="ARBA00022527"/>
    </source>
</evidence>